<dbReference type="SUPFAM" id="SSF52540">
    <property type="entry name" value="P-loop containing nucleoside triphosphate hydrolases"/>
    <property type="match status" value="1"/>
</dbReference>
<dbReference type="RefSeq" id="WP_155062602.1">
    <property type="nucleotide sequence ID" value="NZ_WMIF01000001.1"/>
</dbReference>
<keyword evidence="2" id="KW-1185">Reference proteome</keyword>
<dbReference type="Proteomes" id="UP000442533">
    <property type="component" value="Unassembled WGS sequence"/>
</dbReference>
<accession>A0A844H0N5</accession>
<sequence>MIRFIPVAELNDPLTLSIGLSGGSGTGKTYTALLMARGIAETVTGRAVAPIGYVDTENRRALHYKAAFPEMCHYDFTALDDAGNLVGFGPERWISVIDAAEAAELPVLILDSFSHAWEGVGGVLDLHATTLDRLTRGDDSKKDARSQLAWAEVKPRYRRLIDRIVRAKTNIIICTRAKPVMQDLKTRQNARNTKTRRKDVPWDPASDGDLLFEMTTMVILDPSAPGCPVHQIKVADQFKALLDPRRPMGVDTGRAMAEWAKGQGDAQKQKEILDRARDRAREGTKRFTEWWQSDDGVAARPIARTIIEELKTLAETADRDCAAVEDDPFANDADDDGLTPEQRSELAAAEAAFRAGNDG</sequence>
<gene>
    <name evidence="1" type="ORF">GL279_00275</name>
</gene>
<comment type="caution">
    <text evidence="1">The sequence shown here is derived from an EMBL/GenBank/DDBJ whole genome shotgun (WGS) entry which is preliminary data.</text>
</comment>
<dbReference type="AlphaFoldDB" id="A0A844H0N5"/>
<organism evidence="1 2">
    <name type="scientific">Paracoccus limosus</name>
    <dbReference type="NCBI Taxonomy" id="913252"/>
    <lineage>
        <taxon>Bacteria</taxon>
        <taxon>Pseudomonadati</taxon>
        <taxon>Pseudomonadota</taxon>
        <taxon>Alphaproteobacteria</taxon>
        <taxon>Rhodobacterales</taxon>
        <taxon>Paracoccaceae</taxon>
        <taxon>Paracoccus</taxon>
    </lineage>
</organism>
<evidence type="ECO:0000313" key="1">
    <source>
        <dbReference type="EMBL" id="MTH33033.1"/>
    </source>
</evidence>
<dbReference type="InterPro" id="IPR027417">
    <property type="entry name" value="P-loop_NTPase"/>
</dbReference>
<evidence type="ECO:0000313" key="2">
    <source>
        <dbReference type="Proteomes" id="UP000442533"/>
    </source>
</evidence>
<protein>
    <submittedName>
        <fullName evidence="1">AAA family ATPase</fullName>
    </submittedName>
</protein>
<dbReference type="EMBL" id="WMIF01000001">
    <property type="protein sequence ID" value="MTH33033.1"/>
    <property type="molecule type" value="Genomic_DNA"/>
</dbReference>
<proteinExistence type="predicted"/>
<dbReference type="OrthoDB" id="1625426at2"/>
<reference evidence="1 2" key="1">
    <citation type="submission" date="2019-11" db="EMBL/GenBank/DDBJ databases">
        <authorList>
            <person name="Dong K."/>
        </authorList>
    </citation>
    <scope>NUCLEOTIDE SEQUENCE [LARGE SCALE GENOMIC DNA]</scope>
    <source>
        <strain evidence="1 2">JCM 17370</strain>
    </source>
</reference>
<name>A0A844H0N5_9RHOB</name>
<dbReference type="Pfam" id="PF13479">
    <property type="entry name" value="AAA_24"/>
    <property type="match status" value="1"/>
</dbReference>